<gene>
    <name evidence="2" type="ORF">CRM82_14420</name>
</gene>
<dbReference type="EMBL" id="PDEA01000001">
    <property type="protein sequence ID" value="PEH89631.1"/>
    <property type="molecule type" value="Genomic_DNA"/>
</dbReference>
<dbReference type="InterPro" id="IPR039143">
    <property type="entry name" value="GNPNAT1-like"/>
</dbReference>
<dbReference type="SUPFAM" id="SSF54637">
    <property type="entry name" value="Thioesterase/thiol ester dehydrase-isomerase"/>
    <property type="match status" value="1"/>
</dbReference>
<dbReference type="STRING" id="1219032.GCA_001515545_00240"/>
<dbReference type="InterPro" id="IPR000182">
    <property type="entry name" value="GNAT_dom"/>
</dbReference>
<accession>A0A2A7UWR6</accession>
<organism evidence="2 3">
    <name type="scientific">Comamonas terrigena</name>
    <dbReference type="NCBI Taxonomy" id="32013"/>
    <lineage>
        <taxon>Bacteria</taxon>
        <taxon>Pseudomonadati</taxon>
        <taxon>Pseudomonadota</taxon>
        <taxon>Betaproteobacteria</taxon>
        <taxon>Burkholderiales</taxon>
        <taxon>Comamonadaceae</taxon>
        <taxon>Comamonas</taxon>
    </lineage>
</organism>
<dbReference type="Proteomes" id="UP000220246">
    <property type="component" value="Unassembled WGS sequence"/>
</dbReference>
<dbReference type="InterPro" id="IPR029069">
    <property type="entry name" value="HotDog_dom_sf"/>
</dbReference>
<reference evidence="3" key="1">
    <citation type="submission" date="2017-09" db="EMBL/GenBank/DDBJ databases">
        <title>FDA dAtabase for Regulatory Grade micrObial Sequences (FDA-ARGOS): Supporting development and validation of Infectious Disease Dx tests.</title>
        <authorList>
            <person name="Minogue T."/>
            <person name="Wolcott M."/>
            <person name="Wasieloski L."/>
            <person name="Aguilar W."/>
            <person name="Moore D."/>
            <person name="Tallon L."/>
            <person name="Sadzewicz L."/>
            <person name="Ott S."/>
            <person name="Zhao X."/>
            <person name="Nagaraj S."/>
            <person name="Vavikolanu K."/>
            <person name="Aluvathingal J."/>
            <person name="Nadendla S."/>
            <person name="Sichtig H."/>
        </authorList>
    </citation>
    <scope>NUCLEOTIDE SEQUENCE [LARGE SCALE GENOMIC DNA]</scope>
    <source>
        <strain evidence="3">FDAARGOS_394</strain>
    </source>
</reference>
<dbReference type="OrthoDB" id="9796171at2"/>
<dbReference type="GO" id="GO:0016790">
    <property type="term" value="F:thiolester hydrolase activity"/>
    <property type="evidence" value="ECO:0007669"/>
    <property type="project" value="UniProtKB-ARBA"/>
</dbReference>
<dbReference type="PANTHER" id="PTHR13355">
    <property type="entry name" value="GLUCOSAMINE 6-PHOSPHATE N-ACETYLTRANSFERASE"/>
    <property type="match status" value="1"/>
</dbReference>
<dbReference type="AlphaFoldDB" id="A0A2A7UWR6"/>
<dbReference type="GO" id="GO:0004343">
    <property type="term" value="F:glucosamine 6-phosphate N-acetyltransferase activity"/>
    <property type="evidence" value="ECO:0007669"/>
    <property type="project" value="TreeGrafter"/>
</dbReference>
<dbReference type="Pfam" id="PF13673">
    <property type="entry name" value="Acetyltransf_10"/>
    <property type="match status" value="1"/>
</dbReference>
<dbReference type="CDD" id="cd04301">
    <property type="entry name" value="NAT_SF"/>
    <property type="match status" value="1"/>
</dbReference>
<dbReference type="Gene3D" id="3.40.630.30">
    <property type="match status" value="1"/>
</dbReference>
<dbReference type="PROSITE" id="PS51186">
    <property type="entry name" value="GNAT"/>
    <property type="match status" value="1"/>
</dbReference>
<evidence type="ECO:0000313" key="3">
    <source>
        <dbReference type="Proteomes" id="UP000220246"/>
    </source>
</evidence>
<dbReference type="RefSeq" id="WP_066532582.1">
    <property type="nucleotide sequence ID" value="NZ_DALZQJ010000010.1"/>
</dbReference>
<dbReference type="SUPFAM" id="SSF55729">
    <property type="entry name" value="Acyl-CoA N-acyltransferases (Nat)"/>
    <property type="match status" value="1"/>
</dbReference>
<dbReference type="Gene3D" id="3.10.129.10">
    <property type="entry name" value="Hotdog Thioesterase"/>
    <property type="match status" value="1"/>
</dbReference>
<dbReference type="InterPro" id="IPR006683">
    <property type="entry name" value="Thioestr_dom"/>
</dbReference>
<protein>
    <submittedName>
        <fullName evidence="2">4-hydroxybenzoyl-CoA thioesterase</fullName>
    </submittedName>
</protein>
<keyword evidence="3" id="KW-1185">Reference proteome</keyword>
<dbReference type="PANTHER" id="PTHR13355:SF11">
    <property type="entry name" value="GLUCOSAMINE 6-PHOSPHATE N-ACETYLTRANSFERASE"/>
    <property type="match status" value="1"/>
</dbReference>
<proteinExistence type="predicted"/>
<dbReference type="CDD" id="cd00586">
    <property type="entry name" value="4HBT"/>
    <property type="match status" value="1"/>
</dbReference>
<dbReference type="InterPro" id="IPR016181">
    <property type="entry name" value="Acyl_CoA_acyltransferase"/>
</dbReference>
<comment type="caution">
    <text evidence="2">The sequence shown here is derived from an EMBL/GenBank/DDBJ whole genome shotgun (WGS) entry which is preliminary data.</text>
</comment>
<dbReference type="Pfam" id="PF03061">
    <property type="entry name" value="4HBT"/>
    <property type="match status" value="1"/>
</dbReference>
<evidence type="ECO:0000313" key="2">
    <source>
        <dbReference type="EMBL" id="PEH89631.1"/>
    </source>
</evidence>
<dbReference type="GeneID" id="80801816"/>
<name>A0A2A7UWR6_COMTR</name>
<feature type="domain" description="N-acetyltransferase" evidence="1">
    <location>
        <begin position="140"/>
        <end position="284"/>
    </location>
</feature>
<evidence type="ECO:0000259" key="1">
    <source>
        <dbReference type="PROSITE" id="PS51186"/>
    </source>
</evidence>
<sequence length="284" mass="32086">MQLEDFRCKHRLVVRWSEVDAQRIVFNAHYMMYADVAVTEYWRQVAMPYEASWALLGGELYVKKAEVTYHAAAVMGDVLDVGIRCVKQGNTSLQFECGIFRGRQLLNTLHLVYVFADAGRTPQPVHQALRDLLTAFEAGEEMVRLESGSWNDLGRSAERLRVDVFVREQGVPPEIEMDEFDPICRHVVAFNRLNQAVGTGRLVSDAPGVGRIGRMAVARELRGSRVGRQVLDRLVEAARTRGDREVVLHAQCHAQNFYARAGFVPEGEVYAEAGIDHITMRRVL</sequence>